<reference evidence="2" key="2">
    <citation type="submission" date="2021-05" db="EMBL/GenBank/DDBJ databases">
        <authorList>
            <person name="Moolhuijzen P.M."/>
            <person name="Moffat C.S."/>
        </authorList>
    </citation>
    <scope>NUCLEOTIDE SEQUENCE</scope>
    <source>
        <strain evidence="2">86-124</strain>
    </source>
</reference>
<comment type="caution">
    <text evidence="2">The sequence shown here is derived from an EMBL/GenBank/DDBJ whole genome shotgun (WGS) entry which is preliminary data.</text>
</comment>
<evidence type="ECO:0000313" key="3">
    <source>
        <dbReference type="Proteomes" id="UP000249757"/>
    </source>
</evidence>
<sequence>MGDEMPKSRSLVQKRKAEVIDLEIIGEKRVHKPFKPVVRNQTQKEEDSLLQVCVTVHPKLNGFPVALCERLQQACQASFYSHMFALQTGTMPKHHQTYCIITSTRIRSKSIEFQTTMAITNIVDLSTANATLLRYFLDNTNVDLSKRTFVESETVEGVANPEFLELYSVRRGDLGWGFDTDGCLSIYGAKAFDNKLTEKVWYAKSSVVKIEDEG</sequence>
<dbReference type="OrthoDB" id="3771551at2759"/>
<accession>A0A2W1G0S9</accession>
<organism evidence="2 3">
    <name type="scientific">Pyrenophora tritici-repentis</name>
    <dbReference type="NCBI Taxonomy" id="45151"/>
    <lineage>
        <taxon>Eukaryota</taxon>
        <taxon>Fungi</taxon>
        <taxon>Dikarya</taxon>
        <taxon>Ascomycota</taxon>
        <taxon>Pezizomycotina</taxon>
        <taxon>Dothideomycetes</taxon>
        <taxon>Pleosporomycetidae</taxon>
        <taxon>Pleosporales</taxon>
        <taxon>Pleosporineae</taxon>
        <taxon>Pleosporaceae</taxon>
        <taxon>Pyrenophora</taxon>
    </lineage>
</organism>
<gene>
    <name evidence="2" type="ORF">Ptr86124_007867</name>
    <name evidence="1" type="ORF">PtrM4_032150</name>
</gene>
<evidence type="ECO:0000313" key="2">
    <source>
        <dbReference type="EMBL" id="KAI1512847.1"/>
    </source>
</evidence>
<dbReference type="Proteomes" id="UP000249757">
    <property type="component" value="Unassembled WGS sequence"/>
</dbReference>
<proteinExistence type="predicted"/>
<dbReference type="EMBL" id="NQIK02000001">
    <property type="protein sequence ID" value="KAF7578975.1"/>
    <property type="molecule type" value="Genomic_DNA"/>
</dbReference>
<dbReference type="AlphaFoldDB" id="A0A2W1G0S9"/>
<name>A0A2W1G0S9_9PLEO</name>
<reference evidence="3" key="4">
    <citation type="journal article" date="2022" name="Microb. Genom.">
        <title>A global pangenome for the wheat fungal pathogen Pyrenophora tritici-repentis and prediction of effector protein structural homology.</title>
        <authorList>
            <person name="Moolhuijzen P.M."/>
            <person name="See P.T."/>
            <person name="Shi G."/>
            <person name="Powell H.R."/>
            <person name="Cockram J."/>
            <person name="Jorgensen L.N."/>
            <person name="Benslimane H."/>
            <person name="Strelkov S.E."/>
            <person name="Turner J."/>
            <person name="Liu Z."/>
            <person name="Moffat C.S."/>
        </authorList>
    </citation>
    <scope>NUCLEOTIDE SEQUENCE [LARGE SCALE GENOMIC DNA]</scope>
</reference>
<dbReference type="Proteomes" id="UP000245464">
    <property type="component" value="Chromosome 1"/>
</dbReference>
<evidence type="ECO:0000313" key="1">
    <source>
        <dbReference type="EMBL" id="KAF7578975.1"/>
    </source>
</evidence>
<keyword evidence="3" id="KW-1185">Reference proteome</keyword>
<protein>
    <submittedName>
        <fullName evidence="2">Uncharacterized protein</fullName>
    </submittedName>
</protein>
<reference evidence="2" key="3">
    <citation type="journal article" date="2022" name="bioRxiv">
        <title>A global pangenome for the wheat fungal pathogen Pyrenophora tritici-repentis and prediction of effector protein structural homology.</title>
        <authorList>
            <person name="Moolhuijzen P."/>
            <person name="See P.T."/>
            <person name="Shi G."/>
            <person name="Powell H.R."/>
            <person name="Cockram J."/>
            <person name="Jorgensen L.N."/>
            <person name="Benslimane H."/>
            <person name="Strelkov S.E."/>
            <person name="Turner J."/>
            <person name="Liu Z."/>
            <person name="Moffat C.S."/>
        </authorList>
    </citation>
    <scope>NUCLEOTIDE SEQUENCE</scope>
    <source>
        <strain evidence="2">86-124</strain>
    </source>
</reference>
<reference evidence="1" key="1">
    <citation type="journal article" date="2018" name="BMC Genomics">
        <title>Comparative genomics of the wheat fungal pathogen Pyrenophora tritici-repentis reveals chromosomal variations and genome plasticity.</title>
        <authorList>
            <person name="Moolhuijzen P."/>
            <person name="See P.T."/>
            <person name="Hane J.K."/>
            <person name="Shi G."/>
            <person name="Liu Z."/>
            <person name="Oliver R.P."/>
            <person name="Moffat C.S."/>
        </authorList>
    </citation>
    <scope>NUCLEOTIDE SEQUENCE [LARGE SCALE GENOMIC DNA]</scope>
    <source>
        <strain evidence="1">M4</strain>
    </source>
</reference>
<dbReference type="EMBL" id="NRDI02000010">
    <property type="protein sequence ID" value="KAI1512847.1"/>
    <property type="molecule type" value="Genomic_DNA"/>
</dbReference>